<gene>
    <name evidence="3" type="ORF">PPERSA_06208</name>
</gene>
<comment type="caution">
    <text evidence="3">The sequence shown here is derived from an EMBL/GenBank/DDBJ whole genome shotgun (WGS) entry which is preliminary data.</text>
</comment>
<feature type="region of interest" description="Disordered" evidence="2">
    <location>
        <begin position="1"/>
        <end position="20"/>
    </location>
</feature>
<evidence type="ECO:0000256" key="1">
    <source>
        <dbReference type="SAM" id="Coils"/>
    </source>
</evidence>
<dbReference type="EMBL" id="LDAU01000076">
    <property type="protein sequence ID" value="KRX08030.1"/>
    <property type="molecule type" value="Genomic_DNA"/>
</dbReference>
<evidence type="ECO:0000256" key="2">
    <source>
        <dbReference type="SAM" id="MobiDB-lite"/>
    </source>
</evidence>
<evidence type="ECO:0000313" key="3">
    <source>
        <dbReference type="EMBL" id="KRX08030.1"/>
    </source>
</evidence>
<accession>A0A0V0R0J3</accession>
<evidence type="ECO:0000313" key="4">
    <source>
        <dbReference type="Proteomes" id="UP000054937"/>
    </source>
</evidence>
<dbReference type="Proteomes" id="UP000054937">
    <property type="component" value="Unassembled WGS sequence"/>
</dbReference>
<sequence>MEENDQSVKKQNMEDLDIQENSSSKLVSLKNLQENLQNNENDDKIRIDQLQDQIEEKDQQILLNASKFHEIVQKNRNYKLAIKFLQTRIDTYENISNQQQSNLFQKQNSEFLEKIQQFSCLYTKYLQEYKIQLGNLEKQTSKIEDNLSLAIISKNYNKLEECVQDINKSIKQINKQLFDEIGKSIINGIQQLQQQQNQQVKNLLEEQVKNHSKSKATFELCQQLILKQKIETQQVKLPKHDVNLPFFFVNI</sequence>
<feature type="coiled-coil region" evidence="1">
    <location>
        <begin position="126"/>
        <end position="206"/>
    </location>
</feature>
<keyword evidence="4" id="KW-1185">Reference proteome</keyword>
<feature type="coiled-coil region" evidence="1">
    <location>
        <begin position="33"/>
        <end position="60"/>
    </location>
</feature>
<feature type="compositionally biased region" description="Basic and acidic residues" evidence="2">
    <location>
        <begin position="1"/>
        <end position="13"/>
    </location>
</feature>
<reference evidence="3 4" key="1">
    <citation type="journal article" date="2015" name="Sci. Rep.">
        <title>Genome of the facultative scuticociliatosis pathogen Pseudocohnilembus persalinus provides insight into its virulence through horizontal gene transfer.</title>
        <authorList>
            <person name="Xiong J."/>
            <person name="Wang G."/>
            <person name="Cheng J."/>
            <person name="Tian M."/>
            <person name="Pan X."/>
            <person name="Warren A."/>
            <person name="Jiang C."/>
            <person name="Yuan D."/>
            <person name="Miao W."/>
        </authorList>
    </citation>
    <scope>NUCLEOTIDE SEQUENCE [LARGE SCALE GENOMIC DNA]</scope>
    <source>
        <strain evidence="3">36N120E</strain>
    </source>
</reference>
<name>A0A0V0R0J3_PSEPJ</name>
<organism evidence="3 4">
    <name type="scientific">Pseudocohnilembus persalinus</name>
    <name type="common">Ciliate</name>
    <dbReference type="NCBI Taxonomy" id="266149"/>
    <lineage>
        <taxon>Eukaryota</taxon>
        <taxon>Sar</taxon>
        <taxon>Alveolata</taxon>
        <taxon>Ciliophora</taxon>
        <taxon>Intramacronucleata</taxon>
        <taxon>Oligohymenophorea</taxon>
        <taxon>Scuticociliatia</taxon>
        <taxon>Philasterida</taxon>
        <taxon>Pseudocohnilembidae</taxon>
        <taxon>Pseudocohnilembus</taxon>
    </lineage>
</organism>
<protein>
    <submittedName>
        <fullName evidence="3">Uncharacterized protein</fullName>
    </submittedName>
</protein>
<dbReference type="AlphaFoldDB" id="A0A0V0R0J3"/>
<keyword evidence="1" id="KW-0175">Coiled coil</keyword>
<proteinExistence type="predicted"/>
<dbReference type="InParanoid" id="A0A0V0R0J3"/>